<organism evidence="1 2">
    <name type="scientific">Solidesulfovibrio magneticus (strain ATCC 700980 / DSM 13731 / RS-1)</name>
    <name type="common">Desulfovibrio magneticus</name>
    <dbReference type="NCBI Taxonomy" id="573370"/>
    <lineage>
        <taxon>Bacteria</taxon>
        <taxon>Pseudomonadati</taxon>
        <taxon>Thermodesulfobacteriota</taxon>
        <taxon>Desulfovibrionia</taxon>
        <taxon>Desulfovibrionales</taxon>
        <taxon>Desulfovibrionaceae</taxon>
        <taxon>Solidesulfovibrio</taxon>
    </lineage>
</organism>
<dbReference type="KEGG" id="dma:DMR_36620"/>
<dbReference type="RefSeq" id="WP_015862295.1">
    <property type="nucleotide sequence ID" value="NC_012796.1"/>
</dbReference>
<dbReference type="STRING" id="573370.DMR_36620"/>
<protein>
    <submittedName>
        <fullName evidence="1">Uncharacterized protein</fullName>
    </submittedName>
</protein>
<sequence>MERLIKTEANYDDALAVIDSLMGAEPGTMVSLAQVICSGWKPMLLLWIGLTPWSLGA</sequence>
<name>C4XM25_SOLM1</name>
<reference evidence="1 2" key="1">
    <citation type="journal article" date="2009" name="Genome Res.">
        <title>Whole genome sequence of Desulfovibrio magneticus strain RS-1 revealed common gene clusters in magnetotactic bacteria.</title>
        <authorList>
            <person name="Nakazawa H."/>
            <person name="Arakaki A."/>
            <person name="Narita-Yamada S."/>
            <person name="Yashiro I."/>
            <person name="Jinno K."/>
            <person name="Aoki N."/>
            <person name="Tsuruyama A."/>
            <person name="Okamura Y."/>
            <person name="Tanikawa S."/>
            <person name="Fujita N."/>
            <person name="Takeyama H."/>
            <person name="Matsunaga T."/>
        </authorList>
    </citation>
    <scope>NUCLEOTIDE SEQUENCE [LARGE SCALE GENOMIC DNA]</scope>
    <source>
        <strain evidence="2">ATCC 700980 / DSM 13731 / RS-1</strain>
    </source>
</reference>
<keyword evidence="2" id="KW-1185">Reference proteome</keyword>
<proteinExistence type="predicted"/>
<evidence type="ECO:0000313" key="1">
    <source>
        <dbReference type="EMBL" id="BAH77153.1"/>
    </source>
</evidence>
<dbReference type="AlphaFoldDB" id="C4XM25"/>
<dbReference type="Proteomes" id="UP000009071">
    <property type="component" value="Chromosome"/>
</dbReference>
<dbReference type="HOGENOM" id="CLU_2989268_0_0_7"/>
<accession>C4XM25</accession>
<dbReference type="EMBL" id="AP010904">
    <property type="protein sequence ID" value="BAH77153.1"/>
    <property type="molecule type" value="Genomic_DNA"/>
</dbReference>
<evidence type="ECO:0000313" key="2">
    <source>
        <dbReference type="Proteomes" id="UP000009071"/>
    </source>
</evidence>
<gene>
    <name evidence="1" type="ordered locus">DMR_36620</name>
</gene>